<accession>A0ABW5N7N7</accession>
<dbReference type="Pfam" id="PF00144">
    <property type="entry name" value="Beta-lactamase"/>
    <property type="match status" value="1"/>
</dbReference>
<dbReference type="InterPro" id="IPR012338">
    <property type="entry name" value="Beta-lactam/transpept-like"/>
</dbReference>
<evidence type="ECO:0000259" key="1">
    <source>
        <dbReference type="Pfam" id="PF00144"/>
    </source>
</evidence>
<dbReference type="PANTHER" id="PTHR46825">
    <property type="entry name" value="D-ALANYL-D-ALANINE-CARBOXYPEPTIDASE/ENDOPEPTIDASE AMPH"/>
    <property type="match status" value="1"/>
</dbReference>
<proteinExistence type="predicted"/>
<protein>
    <submittedName>
        <fullName evidence="2">Serine hydrolase domain-containing protein</fullName>
        <ecNumber evidence="2">3.-.-.-</ecNumber>
    </submittedName>
</protein>
<dbReference type="PANTHER" id="PTHR46825:SF9">
    <property type="entry name" value="BETA-LACTAMASE-RELATED DOMAIN-CONTAINING PROTEIN"/>
    <property type="match status" value="1"/>
</dbReference>
<reference evidence="3" key="1">
    <citation type="journal article" date="2019" name="Int. J. Syst. Evol. Microbiol.">
        <title>The Global Catalogue of Microorganisms (GCM) 10K type strain sequencing project: providing services to taxonomists for standard genome sequencing and annotation.</title>
        <authorList>
            <consortium name="The Broad Institute Genomics Platform"/>
            <consortium name="The Broad Institute Genome Sequencing Center for Infectious Disease"/>
            <person name="Wu L."/>
            <person name="Ma J."/>
        </authorList>
    </citation>
    <scope>NUCLEOTIDE SEQUENCE [LARGE SCALE GENOMIC DNA]</scope>
    <source>
        <strain evidence="3">KCTC 42423</strain>
    </source>
</reference>
<dbReference type="Proteomes" id="UP001597459">
    <property type="component" value="Unassembled WGS sequence"/>
</dbReference>
<gene>
    <name evidence="2" type="ORF">ACFSTE_05175</name>
</gene>
<sequence>MKPNKLITLITLCFFSLTCCSQNKKFKKKQNQKIKINGKKIAEILSFFPTDEPGGTFLVTQNGKHIASAALGKSNLELDIDMQLDNVFNIASVTKPFTAVAIFTLIEKGKISLQDKVSKFVPNFPKEGKNITIGHLLSHSSGMEYKNDEKQRNDFKRAIRNRNENDSDFILEYFTKEKFDTEPGNKYDYNNVAYQLLGYIIELVSDKTYETYLKEVFFTPLKMNNTFLENSAKVIENRAIGYDSFNENDYQIRKIDSDDSYFYSAGGLMSTVNDLSIWYDALMNYKIINKPNVEKLIMPVKYNNGSYAGNGYGVFTGNLNGHNYILHDGLGWGYGSVVLYFPKSNLFIAHLRNCGYCKFDLGLSYSAPIRIASMLLNSEYSNTKYPNKILLREYAGAYHSLLSKELKTIVEKESKLYLESKRFGLLSLMQINENTFFSERNNETITFKKITKNEFEMTSNRGIPIIFKKLTKNN</sequence>
<keyword evidence="3" id="KW-1185">Reference proteome</keyword>
<dbReference type="Gene3D" id="3.40.710.10">
    <property type="entry name" value="DD-peptidase/beta-lactamase superfamily"/>
    <property type="match status" value="1"/>
</dbReference>
<evidence type="ECO:0000313" key="3">
    <source>
        <dbReference type="Proteomes" id="UP001597459"/>
    </source>
</evidence>
<dbReference type="InterPro" id="IPR050491">
    <property type="entry name" value="AmpC-like"/>
</dbReference>
<dbReference type="EC" id="3.-.-.-" evidence="2"/>
<dbReference type="RefSeq" id="WP_378255618.1">
    <property type="nucleotide sequence ID" value="NZ_JBHSJV010000001.1"/>
</dbReference>
<name>A0ABW5N7N7_9FLAO</name>
<dbReference type="GO" id="GO:0016787">
    <property type="term" value="F:hydrolase activity"/>
    <property type="evidence" value="ECO:0007669"/>
    <property type="project" value="UniProtKB-KW"/>
</dbReference>
<evidence type="ECO:0000313" key="2">
    <source>
        <dbReference type="EMBL" id="MFD2590213.1"/>
    </source>
</evidence>
<feature type="domain" description="Beta-lactamase-related" evidence="1">
    <location>
        <begin position="52"/>
        <end position="353"/>
    </location>
</feature>
<dbReference type="InterPro" id="IPR001466">
    <property type="entry name" value="Beta-lactam-related"/>
</dbReference>
<comment type="caution">
    <text evidence="2">The sequence shown here is derived from an EMBL/GenBank/DDBJ whole genome shotgun (WGS) entry which is preliminary data.</text>
</comment>
<dbReference type="EMBL" id="JBHULX010000003">
    <property type="protein sequence ID" value="MFD2590213.1"/>
    <property type="molecule type" value="Genomic_DNA"/>
</dbReference>
<dbReference type="SUPFAM" id="SSF56601">
    <property type="entry name" value="beta-lactamase/transpeptidase-like"/>
    <property type="match status" value="1"/>
</dbReference>
<keyword evidence="2" id="KW-0378">Hydrolase</keyword>
<organism evidence="2 3">
    <name type="scientific">Aquimarina hainanensis</name>
    <dbReference type="NCBI Taxonomy" id="1578017"/>
    <lineage>
        <taxon>Bacteria</taxon>
        <taxon>Pseudomonadati</taxon>
        <taxon>Bacteroidota</taxon>
        <taxon>Flavobacteriia</taxon>
        <taxon>Flavobacteriales</taxon>
        <taxon>Flavobacteriaceae</taxon>
        <taxon>Aquimarina</taxon>
    </lineage>
</organism>